<name>A0A4Y2RBQ6_ARAVE</name>
<sequence length="137" mass="15474">MGPDGKPLFQLRLGTIGLVILTSRFEATRGLFRDGPSNFEPRSDDEDDTRNGTPLSKLPRHTNGRTFGHYVGFSARQTPHTVDLQWNWVSNMEPSGRKAETLPLVHRCLTMRNEIQFVCQTTATPPLFYECSGILRP</sequence>
<evidence type="ECO:0000313" key="2">
    <source>
        <dbReference type="EMBL" id="GBN73153.1"/>
    </source>
</evidence>
<proteinExistence type="predicted"/>
<dbReference type="AlphaFoldDB" id="A0A4Y2RBQ6"/>
<comment type="caution">
    <text evidence="2">The sequence shown here is derived from an EMBL/GenBank/DDBJ whole genome shotgun (WGS) entry which is preliminary data.</text>
</comment>
<feature type="region of interest" description="Disordered" evidence="1">
    <location>
        <begin position="32"/>
        <end position="63"/>
    </location>
</feature>
<dbReference type="Proteomes" id="UP000499080">
    <property type="component" value="Unassembled WGS sequence"/>
</dbReference>
<organism evidence="2 3">
    <name type="scientific">Araneus ventricosus</name>
    <name type="common">Orbweaver spider</name>
    <name type="synonym">Epeira ventricosa</name>
    <dbReference type="NCBI Taxonomy" id="182803"/>
    <lineage>
        <taxon>Eukaryota</taxon>
        <taxon>Metazoa</taxon>
        <taxon>Ecdysozoa</taxon>
        <taxon>Arthropoda</taxon>
        <taxon>Chelicerata</taxon>
        <taxon>Arachnida</taxon>
        <taxon>Araneae</taxon>
        <taxon>Araneomorphae</taxon>
        <taxon>Entelegynae</taxon>
        <taxon>Araneoidea</taxon>
        <taxon>Araneidae</taxon>
        <taxon>Araneus</taxon>
    </lineage>
</organism>
<gene>
    <name evidence="2" type="ORF">AVEN_64452_1</name>
</gene>
<keyword evidence="3" id="KW-1185">Reference proteome</keyword>
<evidence type="ECO:0000313" key="3">
    <source>
        <dbReference type="Proteomes" id="UP000499080"/>
    </source>
</evidence>
<accession>A0A4Y2RBQ6</accession>
<protein>
    <submittedName>
        <fullName evidence="2">Uncharacterized protein</fullName>
    </submittedName>
</protein>
<reference evidence="2 3" key="1">
    <citation type="journal article" date="2019" name="Sci. Rep.">
        <title>Orb-weaving spider Araneus ventricosus genome elucidates the spidroin gene catalogue.</title>
        <authorList>
            <person name="Kono N."/>
            <person name="Nakamura H."/>
            <person name="Ohtoshi R."/>
            <person name="Moran D.A.P."/>
            <person name="Shinohara A."/>
            <person name="Yoshida Y."/>
            <person name="Fujiwara M."/>
            <person name="Mori M."/>
            <person name="Tomita M."/>
            <person name="Arakawa K."/>
        </authorList>
    </citation>
    <scope>NUCLEOTIDE SEQUENCE [LARGE SCALE GENOMIC DNA]</scope>
</reference>
<evidence type="ECO:0000256" key="1">
    <source>
        <dbReference type="SAM" id="MobiDB-lite"/>
    </source>
</evidence>
<dbReference type="EMBL" id="BGPR01016474">
    <property type="protein sequence ID" value="GBN73153.1"/>
    <property type="molecule type" value="Genomic_DNA"/>
</dbReference>